<dbReference type="SUPFAM" id="SSF52540">
    <property type="entry name" value="P-loop containing nucleoside triphosphate hydrolases"/>
    <property type="match status" value="4"/>
</dbReference>
<dbReference type="InterPro" id="IPR003959">
    <property type="entry name" value="ATPase_AAA_core"/>
</dbReference>
<dbReference type="InterPro" id="IPR050773">
    <property type="entry name" value="CbxX/CfxQ_RuBisCO_ESX"/>
</dbReference>
<dbReference type="FunFam" id="3.40.50.300:FF:000216">
    <property type="entry name" value="Type VII secretion ATPase EccA"/>
    <property type="match status" value="3"/>
</dbReference>
<organism evidence="5 6">
    <name type="scientific">Paenibacillus montanisoli</name>
    <dbReference type="NCBI Taxonomy" id="2081970"/>
    <lineage>
        <taxon>Bacteria</taxon>
        <taxon>Bacillati</taxon>
        <taxon>Bacillota</taxon>
        <taxon>Bacilli</taxon>
        <taxon>Bacillales</taxon>
        <taxon>Paenibacillaceae</taxon>
        <taxon>Paenibacillus</taxon>
    </lineage>
</organism>
<dbReference type="InterPro" id="IPR000641">
    <property type="entry name" value="CbxX/CfxQ"/>
</dbReference>
<dbReference type="InterPro" id="IPR003593">
    <property type="entry name" value="AAA+_ATPase"/>
</dbReference>
<keyword evidence="6" id="KW-1185">Reference proteome</keyword>
<comment type="caution">
    <text evidence="5">The sequence shown here is derived from an EMBL/GenBank/DDBJ whole genome shotgun (WGS) entry which is preliminary data.</text>
</comment>
<dbReference type="Proteomes" id="UP000249260">
    <property type="component" value="Unassembled WGS sequence"/>
</dbReference>
<accession>A0A328TV15</accession>
<dbReference type="InterPro" id="IPR027417">
    <property type="entry name" value="P-loop_NTPase"/>
</dbReference>
<dbReference type="GO" id="GO:0005524">
    <property type="term" value="F:ATP binding"/>
    <property type="evidence" value="ECO:0007669"/>
    <property type="project" value="UniProtKB-KW"/>
</dbReference>
<protein>
    <submittedName>
        <fullName evidence="5">Stage V sporulation protein K</fullName>
    </submittedName>
</protein>
<proteinExistence type="inferred from homology"/>
<dbReference type="EMBL" id="QLUW01000004">
    <property type="protein sequence ID" value="RAP74367.1"/>
    <property type="molecule type" value="Genomic_DNA"/>
</dbReference>
<evidence type="ECO:0000313" key="5">
    <source>
        <dbReference type="EMBL" id="RAP74367.1"/>
    </source>
</evidence>
<feature type="domain" description="AAA+ ATPase" evidence="4">
    <location>
        <begin position="972"/>
        <end position="1107"/>
    </location>
</feature>
<dbReference type="SMART" id="SM00382">
    <property type="entry name" value="AAA"/>
    <property type="match status" value="4"/>
</dbReference>
<feature type="domain" description="AAA+ ATPase" evidence="4">
    <location>
        <begin position="430"/>
        <end position="568"/>
    </location>
</feature>
<gene>
    <name evidence="5" type="ORF">DL346_20000</name>
</gene>
<dbReference type="PRINTS" id="PR00819">
    <property type="entry name" value="CBXCFQXSUPER"/>
</dbReference>
<sequence>MSSFQRWLRIVLPEVQIIDYVKQHGFRSKKKRITAGTVHSSLPSRSQGASTAARNMTTISSRAASPLVTASIKEVVTDTKRGLQQLRANSNVNNIDEVFDKVIQSLSRELLDQNDFIEGLTTAYKRAFLSRRKGVIQQTILLAGPEGTGKIGGLSLLIEQLYQQRLIPYRKVIEIDLSSYNEREVHTNFISDCAAAFEFGIGTVCLKGVHKAQNEILSYVSDLVKKGYFRTEAGITVEGTDHFLVFSIDESVSNEQDALSKMPSDIRSEIDAVILTQPLSLNTLGQIAKQLFHRLNNQLQSNAQVSVLYSDEVVAFLASHAQRSNRYGTILHEWIEDKLLAKLMDLRARLEIKQGEQIELLVAEHRLTVIINHQPVQVLTIQEDESLEELLKELNDLTGLENVKVFVKELMDTVKIQSMRKNAGQKDQHLTLHMIFSGNPGTGKTTVARLIGRLLKVMGILSKGQLIETARQDLVGEYVGSTAPKTNAKIRDAIGGVLFIDEAYTLSRTKNDPFGQEAIDTLVKGMEDHREDMVVILAGYTNEMKDFQKSNPGLPSRFPFQVEFPDYSPDEMFEICKMMVKQRGYVIDESAKEDLVLLFAKKQVPGRNDSGNGRLIRNLFEEAIRKQSARLVEKTGDEIADLNLLTKEDFGIVKEQPFNLEEHLNGIVGLGNVKTFLRTLEKQILVNKRRIEAGIKVKTEQSLNMIFTGNPGTGKTTIARYVAQMLKNLEVIKKGHLVEVGRTELVSGYVGQTAEKTKEVVESALGGVLFIDEAYALVDKNNGGVGEEAIHELVRLIEIHKDNLIVVLAGYTDEMREFLSVNPGLASRFPLQLEFPDYSAEETVRMTEIMVQSKGFHLEDGIQTSLNEWYKTKQIAGRKDGGNGRLVRNTIENAIRRQAVRIADQIELSNAELTLLTSYDFELDRKEERPAFEELDKIVGLDEVKTFVNSLSAQIEMNNRRKALGLSDMGRQSLHMVFKGNPGTGKTTIARIIAKRLKELSVVKTDKVVETDRAGLVAGFVGQTALKTKEVIDRALGGVLFIDEAYSLASDSFGKESIDMLVKAMEDHKDELVVIVAGYDEDMEAFLSVNPGLRSRFPNIITFADYSALELLEISRLILQSKGYKASKRAEGGMLEVFVNNTGREDSGNGRFARNLCEEAIRNHAIRYSGKLDASLEELTFIDAQDIRGAKGDERV</sequence>
<feature type="domain" description="AAA+ ATPase" evidence="4">
    <location>
        <begin position="701"/>
        <end position="839"/>
    </location>
</feature>
<dbReference type="Gene3D" id="3.40.50.300">
    <property type="entry name" value="P-loop containing nucleotide triphosphate hydrolases"/>
    <property type="match status" value="4"/>
</dbReference>
<comment type="similarity">
    <text evidence="1">Belongs to the CbxX/CfxQ family.</text>
</comment>
<evidence type="ECO:0000313" key="6">
    <source>
        <dbReference type="Proteomes" id="UP000249260"/>
    </source>
</evidence>
<dbReference type="RefSeq" id="WP_112884156.1">
    <property type="nucleotide sequence ID" value="NZ_QLUW01000004.1"/>
</dbReference>
<feature type="domain" description="AAA+ ATPase" evidence="4">
    <location>
        <begin position="136"/>
        <end position="400"/>
    </location>
</feature>
<reference evidence="5 6" key="1">
    <citation type="submission" date="2018-06" db="EMBL/GenBank/DDBJ databases">
        <title>Paenibacillus montanisoli sp. nov., isolated from mountain area soil.</title>
        <authorList>
            <person name="Wu M."/>
        </authorList>
    </citation>
    <scope>NUCLEOTIDE SEQUENCE [LARGE SCALE GENOMIC DNA]</scope>
    <source>
        <strain evidence="5 6">RA17</strain>
    </source>
</reference>
<dbReference type="Pfam" id="PF00004">
    <property type="entry name" value="AAA"/>
    <property type="match status" value="3"/>
</dbReference>
<dbReference type="PANTHER" id="PTHR43392">
    <property type="entry name" value="AAA-TYPE ATPASE FAMILY PROTEIN / ANKYRIN REPEAT FAMILY PROTEIN"/>
    <property type="match status" value="1"/>
</dbReference>
<dbReference type="CDD" id="cd00009">
    <property type="entry name" value="AAA"/>
    <property type="match status" value="3"/>
</dbReference>
<dbReference type="Gene3D" id="1.10.8.60">
    <property type="match status" value="2"/>
</dbReference>
<dbReference type="InterPro" id="IPR041627">
    <property type="entry name" value="AAA_lid_6"/>
</dbReference>
<dbReference type="Pfam" id="PF17866">
    <property type="entry name" value="AAA_lid_6"/>
    <property type="match status" value="3"/>
</dbReference>
<evidence type="ECO:0000256" key="3">
    <source>
        <dbReference type="ARBA" id="ARBA00022840"/>
    </source>
</evidence>
<dbReference type="PANTHER" id="PTHR43392:SF2">
    <property type="entry name" value="AAA-TYPE ATPASE FAMILY PROTEIN _ ANKYRIN REPEAT FAMILY PROTEIN"/>
    <property type="match status" value="1"/>
</dbReference>
<evidence type="ECO:0000256" key="1">
    <source>
        <dbReference type="ARBA" id="ARBA00010378"/>
    </source>
</evidence>
<evidence type="ECO:0000256" key="2">
    <source>
        <dbReference type="ARBA" id="ARBA00022741"/>
    </source>
</evidence>
<dbReference type="OrthoDB" id="9806903at2"/>
<keyword evidence="3" id="KW-0067">ATP-binding</keyword>
<keyword evidence="2" id="KW-0547">Nucleotide-binding</keyword>
<dbReference type="AlphaFoldDB" id="A0A328TV15"/>
<evidence type="ECO:0000259" key="4">
    <source>
        <dbReference type="SMART" id="SM00382"/>
    </source>
</evidence>
<name>A0A328TV15_9BACL</name>
<dbReference type="GO" id="GO:0016887">
    <property type="term" value="F:ATP hydrolysis activity"/>
    <property type="evidence" value="ECO:0007669"/>
    <property type="project" value="InterPro"/>
</dbReference>